<protein>
    <submittedName>
        <fullName evidence="1">Uncharacterized protein</fullName>
    </submittedName>
</protein>
<organism evidence="1 2">
    <name type="scientific">Calycomorphotria hydatis</name>
    <dbReference type="NCBI Taxonomy" id="2528027"/>
    <lineage>
        <taxon>Bacteria</taxon>
        <taxon>Pseudomonadati</taxon>
        <taxon>Planctomycetota</taxon>
        <taxon>Planctomycetia</taxon>
        <taxon>Planctomycetales</taxon>
        <taxon>Planctomycetaceae</taxon>
        <taxon>Calycomorphotria</taxon>
    </lineage>
</organism>
<dbReference type="EMBL" id="CP036316">
    <property type="protein sequence ID" value="QDT65787.1"/>
    <property type="molecule type" value="Genomic_DNA"/>
</dbReference>
<dbReference type="KEGG" id="chya:V22_30490"/>
<sequence>MANPISNECRDIPVSSLIDALTRLFVKPGMFAADAKFAAQRVIDQFQYGSSPCPWIRTLYSYLDLGDVDPRGQLLAEDRPSQQTVIFDATAILPPAAISRAASQVNLLANEQHDSAVSIRLGKSPGELEAYYSLLAAENKVGFILATSEQGPVAAWLWTTEIDAPRFQVLNSEIAQENSAWRITRERLCSLSMPEEMIDGITNNDSQARPRPVVLFALFSANQSTELLQELNVTESGQMNQIEETVSVPTGDLTDLESILHDAGITFDWS</sequence>
<keyword evidence="2" id="KW-1185">Reference proteome</keyword>
<proteinExistence type="predicted"/>
<dbReference type="OrthoDB" id="9769447at2"/>
<evidence type="ECO:0000313" key="1">
    <source>
        <dbReference type="EMBL" id="QDT65787.1"/>
    </source>
</evidence>
<accession>A0A517TBN9</accession>
<reference evidence="1 2" key="1">
    <citation type="submission" date="2019-02" db="EMBL/GenBank/DDBJ databases">
        <title>Deep-cultivation of Planctomycetes and their phenomic and genomic characterization uncovers novel biology.</title>
        <authorList>
            <person name="Wiegand S."/>
            <person name="Jogler M."/>
            <person name="Boedeker C."/>
            <person name="Pinto D."/>
            <person name="Vollmers J."/>
            <person name="Rivas-Marin E."/>
            <person name="Kohn T."/>
            <person name="Peeters S.H."/>
            <person name="Heuer A."/>
            <person name="Rast P."/>
            <person name="Oberbeckmann S."/>
            <person name="Bunk B."/>
            <person name="Jeske O."/>
            <person name="Meyerdierks A."/>
            <person name="Storesund J.E."/>
            <person name="Kallscheuer N."/>
            <person name="Luecker S."/>
            <person name="Lage O.M."/>
            <person name="Pohl T."/>
            <person name="Merkel B.J."/>
            <person name="Hornburger P."/>
            <person name="Mueller R.-W."/>
            <person name="Bruemmer F."/>
            <person name="Labrenz M."/>
            <person name="Spormann A.M."/>
            <person name="Op den Camp H."/>
            <person name="Overmann J."/>
            <person name="Amann R."/>
            <person name="Jetten M.S.M."/>
            <person name="Mascher T."/>
            <person name="Medema M.H."/>
            <person name="Devos D.P."/>
            <person name="Kaster A.-K."/>
            <person name="Ovreas L."/>
            <person name="Rohde M."/>
            <person name="Galperin M.Y."/>
            <person name="Jogler C."/>
        </authorList>
    </citation>
    <scope>NUCLEOTIDE SEQUENCE [LARGE SCALE GENOMIC DNA]</scope>
    <source>
        <strain evidence="1 2">V22</strain>
    </source>
</reference>
<name>A0A517TBN9_9PLAN</name>
<dbReference type="Proteomes" id="UP000319976">
    <property type="component" value="Chromosome"/>
</dbReference>
<gene>
    <name evidence="1" type="ORF">V22_30490</name>
</gene>
<dbReference type="RefSeq" id="WP_145264299.1">
    <property type="nucleotide sequence ID" value="NZ_CP036316.1"/>
</dbReference>
<dbReference type="AlphaFoldDB" id="A0A517TBN9"/>
<evidence type="ECO:0000313" key="2">
    <source>
        <dbReference type="Proteomes" id="UP000319976"/>
    </source>
</evidence>